<dbReference type="PROSITE" id="PS50893">
    <property type="entry name" value="ABC_TRANSPORTER_2"/>
    <property type="match status" value="1"/>
</dbReference>
<proteinExistence type="predicted"/>
<dbReference type="PANTHER" id="PTHR42794">
    <property type="entry name" value="HEMIN IMPORT ATP-BINDING PROTEIN HMUV"/>
    <property type="match status" value="1"/>
</dbReference>
<keyword evidence="8" id="KW-1185">Reference proteome</keyword>
<comment type="function">
    <text evidence="5">Part of the ABC transporter complex HmuTUV involved in hemin import. Responsible for energy coupling to the transport system.</text>
</comment>
<protein>
    <submittedName>
        <fullName evidence="7">Iron complex transport system ATP-binding protein</fullName>
    </submittedName>
</protein>
<evidence type="ECO:0000256" key="1">
    <source>
        <dbReference type="ARBA" id="ARBA00022448"/>
    </source>
</evidence>
<reference evidence="7 8" key="1">
    <citation type="submission" date="2020-08" db="EMBL/GenBank/DDBJ databases">
        <title>Genomic Encyclopedia of Type Strains, Phase IV (KMG-IV): sequencing the most valuable type-strain genomes for metagenomic binning, comparative biology and taxonomic classification.</title>
        <authorList>
            <person name="Goeker M."/>
        </authorList>
    </citation>
    <scope>NUCLEOTIDE SEQUENCE [LARGE SCALE GENOMIC DNA]</scope>
    <source>
        <strain evidence="7 8">DSM 21793</strain>
    </source>
</reference>
<dbReference type="PANTHER" id="PTHR42794:SF1">
    <property type="entry name" value="HEMIN IMPORT ATP-BINDING PROTEIN HMUV"/>
    <property type="match status" value="1"/>
</dbReference>
<dbReference type="Proteomes" id="UP000530564">
    <property type="component" value="Unassembled WGS sequence"/>
</dbReference>
<accession>A0A840A2C5</accession>
<sequence>MSRLQAKDVQVRLGGKAVVDGVSAVFEGGTVTAILGPNGAGKSTFLACLAGLRRPQFGHVDLDGDDVLAMPPRARARRIGVLPQTQEVAWAVEARILVGLGRTPFIGSSGLSIEDAAAIDRAMAAAGVVELADRDVTTLSGGERGRVLIARALAGEPEWLLADEPLTGLDPGHQLDAGELLRSLAHDQGKGVIVTLHDLSLAARIADRVIVMAAGKVLADGPPAKALSPQVMARAYGVRARVVEGQGGPLIEIVGRGG</sequence>
<keyword evidence="4" id="KW-1278">Translocase</keyword>
<gene>
    <name evidence="7" type="ORF">GGQ61_002320</name>
</gene>
<dbReference type="InterPro" id="IPR003593">
    <property type="entry name" value="AAA+_ATPase"/>
</dbReference>
<evidence type="ECO:0000313" key="7">
    <source>
        <dbReference type="EMBL" id="MBB3891592.1"/>
    </source>
</evidence>
<keyword evidence="1" id="KW-0813">Transport</keyword>
<dbReference type="SMART" id="SM00382">
    <property type="entry name" value="AAA"/>
    <property type="match status" value="1"/>
</dbReference>
<dbReference type="RefSeq" id="WP_183772703.1">
    <property type="nucleotide sequence ID" value="NZ_JACIDK010000003.1"/>
</dbReference>
<name>A0A840A2C5_9CAUL</name>
<dbReference type="CDD" id="cd03214">
    <property type="entry name" value="ABC_Iron-Siderophores_B12_Hemin"/>
    <property type="match status" value="1"/>
</dbReference>
<keyword evidence="3 7" id="KW-0067">ATP-binding</keyword>
<dbReference type="AlphaFoldDB" id="A0A840A2C5"/>
<feature type="domain" description="ABC transporter" evidence="6">
    <location>
        <begin position="4"/>
        <end position="239"/>
    </location>
</feature>
<organism evidence="7 8">
    <name type="scientific">Phenylobacterium haematophilum</name>
    <dbReference type="NCBI Taxonomy" id="98513"/>
    <lineage>
        <taxon>Bacteria</taxon>
        <taxon>Pseudomonadati</taxon>
        <taxon>Pseudomonadota</taxon>
        <taxon>Alphaproteobacteria</taxon>
        <taxon>Caulobacterales</taxon>
        <taxon>Caulobacteraceae</taxon>
        <taxon>Phenylobacterium</taxon>
    </lineage>
</organism>
<evidence type="ECO:0000256" key="2">
    <source>
        <dbReference type="ARBA" id="ARBA00022741"/>
    </source>
</evidence>
<evidence type="ECO:0000256" key="5">
    <source>
        <dbReference type="ARBA" id="ARBA00037066"/>
    </source>
</evidence>
<evidence type="ECO:0000256" key="4">
    <source>
        <dbReference type="ARBA" id="ARBA00022967"/>
    </source>
</evidence>
<dbReference type="GO" id="GO:0016887">
    <property type="term" value="F:ATP hydrolysis activity"/>
    <property type="evidence" value="ECO:0007669"/>
    <property type="project" value="InterPro"/>
</dbReference>
<evidence type="ECO:0000259" key="6">
    <source>
        <dbReference type="PROSITE" id="PS50893"/>
    </source>
</evidence>
<evidence type="ECO:0000313" key="8">
    <source>
        <dbReference type="Proteomes" id="UP000530564"/>
    </source>
</evidence>
<dbReference type="InterPro" id="IPR027417">
    <property type="entry name" value="P-loop_NTPase"/>
</dbReference>
<dbReference type="Gene3D" id="3.40.50.300">
    <property type="entry name" value="P-loop containing nucleotide triphosphate hydrolases"/>
    <property type="match status" value="1"/>
</dbReference>
<keyword evidence="2" id="KW-0547">Nucleotide-binding</keyword>
<dbReference type="GO" id="GO:0005524">
    <property type="term" value="F:ATP binding"/>
    <property type="evidence" value="ECO:0007669"/>
    <property type="project" value="UniProtKB-KW"/>
</dbReference>
<comment type="caution">
    <text evidence="7">The sequence shown here is derived from an EMBL/GenBank/DDBJ whole genome shotgun (WGS) entry which is preliminary data.</text>
</comment>
<dbReference type="EMBL" id="JACIDK010000003">
    <property type="protein sequence ID" value="MBB3891592.1"/>
    <property type="molecule type" value="Genomic_DNA"/>
</dbReference>
<dbReference type="Pfam" id="PF00005">
    <property type="entry name" value="ABC_tran"/>
    <property type="match status" value="1"/>
</dbReference>
<dbReference type="SUPFAM" id="SSF52540">
    <property type="entry name" value="P-loop containing nucleoside triphosphate hydrolases"/>
    <property type="match status" value="1"/>
</dbReference>
<dbReference type="InterPro" id="IPR003439">
    <property type="entry name" value="ABC_transporter-like_ATP-bd"/>
</dbReference>
<evidence type="ECO:0000256" key="3">
    <source>
        <dbReference type="ARBA" id="ARBA00022840"/>
    </source>
</evidence>